<keyword evidence="2" id="KW-1185">Reference proteome</keyword>
<reference evidence="1 2" key="1">
    <citation type="journal article" date="2019" name="Nat. Ecol. Evol.">
        <title>Megaphylogeny resolves global patterns of mushroom evolution.</title>
        <authorList>
            <person name="Varga T."/>
            <person name="Krizsan K."/>
            <person name="Foldi C."/>
            <person name="Dima B."/>
            <person name="Sanchez-Garcia M."/>
            <person name="Sanchez-Ramirez S."/>
            <person name="Szollosi G.J."/>
            <person name="Szarkandi J.G."/>
            <person name="Papp V."/>
            <person name="Albert L."/>
            <person name="Andreopoulos W."/>
            <person name="Angelini C."/>
            <person name="Antonin V."/>
            <person name="Barry K.W."/>
            <person name="Bougher N.L."/>
            <person name="Buchanan P."/>
            <person name="Buyck B."/>
            <person name="Bense V."/>
            <person name="Catcheside P."/>
            <person name="Chovatia M."/>
            <person name="Cooper J."/>
            <person name="Damon W."/>
            <person name="Desjardin D."/>
            <person name="Finy P."/>
            <person name="Geml J."/>
            <person name="Haridas S."/>
            <person name="Hughes K."/>
            <person name="Justo A."/>
            <person name="Karasinski D."/>
            <person name="Kautmanova I."/>
            <person name="Kiss B."/>
            <person name="Kocsube S."/>
            <person name="Kotiranta H."/>
            <person name="LaButti K.M."/>
            <person name="Lechner B.E."/>
            <person name="Liimatainen K."/>
            <person name="Lipzen A."/>
            <person name="Lukacs Z."/>
            <person name="Mihaltcheva S."/>
            <person name="Morgado L.N."/>
            <person name="Niskanen T."/>
            <person name="Noordeloos M.E."/>
            <person name="Ohm R.A."/>
            <person name="Ortiz-Santana B."/>
            <person name="Ovrebo C."/>
            <person name="Racz N."/>
            <person name="Riley R."/>
            <person name="Savchenko A."/>
            <person name="Shiryaev A."/>
            <person name="Soop K."/>
            <person name="Spirin V."/>
            <person name="Szebenyi C."/>
            <person name="Tomsovsky M."/>
            <person name="Tulloss R.E."/>
            <person name="Uehling J."/>
            <person name="Grigoriev I.V."/>
            <person name="Vagvolgyi C."/>
            <person name="Papp T."/>
            <person name="Martin F.M."/>
            <person name="Miettinen O."/>
            <person name="Hibbett D.S."/>
            <person name="Nagy L.G."/>
        </authorList>
    </citation>
    <scope>NUCLEOTIDE SEQUENCE [LARGE SCALE GENOMIC DNA]</scope>
    <source>
        <strain evidence="1 2">NL-1719</strain>
    </source>
</reference>
<gene>
    <name evidence="1" type="ORF">BDN72DRAFT_880882</name>
</gene>
<organism evidence="1 2">
    <name type="scientific">Pluteus cervinus</name>
    <dbReference type="NCBI Taxonomy" id="181527"/>
    <lineage>
        <taxon>Eukaryota</taxon>
        <taxon>Fungi</taxon>
        <taxon>Dikarya</taxon>
        <taxon>Basidiomycota</taxon>
        <taxon>Agaricomycotina</taxon>
        <taxon>Agaricomycetes</taxon>
        <taxon>Agaricomycetidae</taxon>
        <taxon>Agaricales</taxon>
        <taxon>Pluteineae</taxon>
        <taxon>Pluteaceae</taxon>
        <taxon>Pluteus</taxon>
    </lineage>
</organism>
<evidence type="ECO:0000313" key="2">
    <source>
        <dbReference type="Proteomes" id="UP000308600"/>
    </source>
</evidence>
<sequence length="404" mass="44757">MSSTSTPVSVATSELESLDLPDYRPFEGFVHLTGGDLESGTSPSLGGQRKFCPDFSADNEPVDPESAYAASKRPGIVEKTKSQSGNNIAWGPSISGVGTSKKKDKQISIPSPRLAGQAPPALASMADNPEGTDEDKITIKLRSRLAFFTQTYQTSRAAVMDTTFLDFLDQFTDTLNQVHNSHVSRIDQHFEVQPPALHEIYLASRYEPISRILPSPHTLLVLDVYNENRYAPSVLDHALRHNVGLGQDIRALNGQISTLQARLRELETLRQTIFEPLAFRTMVDEALCMFVKPHLHTSYTSNRTGTAEGSDIRKHLLNVSNNERERLIAAIESATNSRYKLSHSTAVLLLSVKELDDARNAGNLAAHSNDADLVEAFIKRGKISALNRYRPELREILHKVYPRV</sequence>
<dbReference type="EMBL" id="ML208433">
    <property type="protein sequence ID" value="TFK65546.1"/>
    <property type="molecule type" value="Genomic_DNA"/>
</dbReference>
<accession>A0ACD3AJ55</accession>
<dbReference type="Proteomes" id="UP000308600">
    <property type="component" value="Unassembled WGS sequence"/>
</dbReference>
<name>A0ACD3AJ55_9AGAR</name>
<protein>
    <submittedName>
        <fullName evidence="1">Uncharacterized protein</fullName>
    </submittedName>
</protein>
<evidence type="ECO:0000313" key="1">
    <source>
        <dbReference type="EMBL" id="TFK65546.1"/>
    </source>
</evidence>
<proteinExistence type="predicted"/>